<evidence type="ECO:0000256" key="6">
    <source>
        <dbReference type="ARBA" id="ARBA00023163"/>
    </source>
</evidence>
<keyword evidence="3" id="KW-0678">Repressor</keyword>
<keyword evidence="5" id="KW-0805">Transcription regulation</keyword>
<feature type="domain" description="Anti-sigma-28 factor FlgM C-terminal" evidence="10">
    <location>
        <begin position="41"/>
        <end position="93"/>
    </location>
</feature>
<dbReference type="GO" id="GO:0045892">
    <property type="term" value="P:negative regulation of DNA-templated transcription"/>
    <property type="evidence" value="ECO:0007669"/>
    <property type="project" value="InterPro"/>
</dbReference>
<evidence type="ECO:0000256" key="1">
    <source>
        <dbReference type="ARBA" id="ARBA00005322"/>
    </source>
</evidence>
<evidence type="ECO:0000313" key="11">
    <source>
        <dbReference type="EMBL" id="RAK00710.1"/>
    </source>
</evidence>
<evidence type="ECO:0000313" key="12">
    <source>
        <dbReference type="Proteomes" id="UP000249203"/>
    </source>
</evidence>
<evidence type="ECO:0000256" key="2">
    <source>
        <dbReference type="ARBA" id="ARBA00017823"/>
    </source>
</evidence>
<dbReference type="NCBIfam" id="TIGR03824">
    <property type="entry name" value="FlgM_jcvi"/>
    <property type="match status" value="1"/>
</dbReference>
<evidence type="ECO:0000256" key="9">
    <source>
        <dbReference type="SAM" id="MobiDB-lite"/>
    </source>
</evidence>
<dbReference type="EMBL" id="QLMD01000002">
    <property type="protein sequence ID" value="RAK00710.1"/>
    <property type="molecule type" value="Genomic_DNA"/>
</dbReference>
<comment type="similarity">
    <text evidence="1">Belongs to the FlgM family.</text>
</comment>
<dbReference type="AlphaFoldDB" id="A0A327X3K0"/>
<dbReference type="SUPFAM" id="SSF101498">
    <property type="entry name" value="Anti-sigma factor FlgM"/>
    <property type="match status" value="1"/>
</dbReference>
<dbReference type="RefSeq" id="WP_241974065.1">
    <property type="nucleotide sequence ID" value="NZ_PIPK01000003.1"/>
</dbReference>
<evidence type="ECO:0000256" key="7">
    <source>
        <dbReference type="ARBA" id="ARBA00024739"/>
    </source>
</evidence>
<evidence type="ECO:0000256" key="3">
    <source>
        <dbReference type="ARBA" id="ARBA00022491"/>
    </source>
</evidence>
<feature type="region of interest" description="Disordered" evidence="9">
    <location>
        <begin position="1"/>
        <end position="65"/>
    </location>
</feature>
<dbReference type="InterPro" id="IPR035890">
    <property type="entry name" value="Anti-sigma-28_factor_FlgM_sf"/>
</dbReference>
<name>A0A327X3K0_9GAMM</name>
<comment type="function">
    <text evidence="7">Responsible for the coupling of flagellin expression to flagellar assembly by preventing expression of the flagellin genes when a component of the middle class of proteins is defective. It negatively regulates flagellar genes by inhibiting the activity of FliA by directly binding to FliA.</text>
</comment>
<dbReference type="InterPro" id="IPR007412">
    <property type="entry name" value="FlgM"/>
</dbReference>
<proteinExistence type="inferred from homology"/>
<protein>
    <recommendedName>
        <fullName evidence="2">Negative regulator of flagellin synthesis</fullName>
    </recommendedName>
    <alternativeName>
        <fullName evidence="8">Anti-sigma-28 factor</fullName>
    </alternativeName>
</protein>
<sequence>MMAINNIQSGVNNTQVTSKQQIDQQGRPAQTQTGMAPPRQDAVSLTPQAQQLSQLQRRAEGDSGVDEAKVARIKQALASGDYAIDAERLAARIATFEADMFGRGGVER</sequence>
<gene>
    <name evidence="11" type="ORF">B0I24_102135</name>
</gene>
<accession>A0A327X3K0</accession>
<evidence type="ECO:0000256" key="4">
    <source>
        <dbReference type="ARBA" id="ARBA00022795"/>
    </source>
</evidence>
<feature type="compositionally biased region" description="Polar residues" evidence="9">
    <location>
        <begin position="1"/>
        <end position="34"/>
    </location>
</feature>
<dbReference type="Pfam" id="PF04316">
    <property type="entry name" value="FlgM"/>
    <property type="match status" value="1"/>
</dbReference>
<dbReference type="GO" id="GO:0044781">
    <property type="term" value="P:bacterial-type flagellum organization"/>
    <property type="evidence" value="ECO:0007669"/>
    <property type="project" value="UniProtKB-KW"/>
</dbReference>
<comment type="caution">
    <text evidence="11">The sequence shown here is derived from an EMBL/GenBank/DDBJ whole genome shotgun (WGS) entry which is preliminary data.</text>
</comment>
<evidence type="ECO:0000256" key="8">
    <source>
        <dbReference type="ARBA" id="ARBA00030117"/>
    </source>
</evidence>
<organism evidence="11 12">
    <name type="scientific">Aliidiomarina maris</name>
    <dbReference type="NCBI Taxonomy" id="531312"/>
    <lineage>
        <taxon>Bacteria</taxon>
        <taxon>Pseudomonadati</taxon>
        <taxon>Pseudomonadota</taxon>
        <taxon>Gammaproteobacteria</taxon>
        <taxon>Alteromonadales</taxon>
        <taxon>Idiomarinaceae</taxon>
        <taxon>Aliidiomarina</taxon>
    </lineage>
</organism>
<reference evidence="11 12" key="1">
    <citation type="submission" date="2018-06" db="EMBL/GenBank/DDBJ databases">
        <title>Genomic Encyclopedia of Type Strains, Phase III (KMG-III): the genomes of soil and plant-associated and newly described type strains.</title>
        <authorList>
            <person name="Whitman W."/>
        </authorList>
    </citation>
    <scope>NUCLEOTIDE SEQUENCE [LARGE SCALE GENOMIC DNA]</scope>
    <source>
        <strain evidence="11 12">CGMCC 1.15366</strain>
    </source>
</reference>
<dbReference type="InterPro" id="IPR031316">
    <property type="entry name" value="FlgM_C"/>
</dbReference>
<evidence type="ECO:0000256" key="5">
    <source>
        <dbReference type="ARBA" id="ARBA00023015"/>
    </source>
</evidence>
<keyword evidence="4" id="KW-1005">Bacterial flagellum biogenesis</keyword>
<dbReference type="Proteomes" id="UP000249203">
    <property type="component" value="Unassembled WGS sequence"/>
</dbReference>
<keyword evidence="6" id="KW-0804">Transcription</keyword>
<evidence type="ECO:0000259" key="10">
    <source>
        <dbReference type="Pfam" id="PF04316"/>
    </source>
</evidence>